<reference evidence="2" key="1">
    <citation type="submission" date="2019-08" db="EMBL/GenBank/DDBJ databases">
        <authorList>
            <person name="Kucharzyk K."/>
            <person name="Murdoch R.W."/>
            <person name="Higgins S."/>
            <person name="Loffler F."/>
        </authorList>
    </citation>
    <scope>NUCLEOTIDE SEQUENCE</scope>
</reference>
<sequence length="262" mass="28783">MGINISMMTRPPTTIGGKDLGLKRERIGFDRPPSGGSSNAHKSSDADVLSGMINDMYNRFQPQEITYDAKSEEEIRSAIVTWLRPSYDQAIANRQEQTRADKANLDADAIARGMGASTYVTDVKNRQQNAEARDVATLESNYGSTLADYVSKGVENETDRSLETQKFNAEQRQKAYEMAYSAALVLFQQYKKRSGGGSGRSGKVTTTSRENCDTFLSLLSGAERREVYEAPSGAGKQYRSEIIASVGSAGYYQLMGKYPSTP</sequence>
<feature type="compositionally biased region" description="Basic and acidic residues" evidence="1">
    <location>
        <begin position="20"/>
        <end position="29"/>
    </location>
</feature>
<feature type="region of interest" description="Disordered" evidence="1">
    <location>
        <begin position="1"/>
        <end position="45"/>
    </location>
</feature>
<organism evidence="2">
    <name type="scientific">bioreactor metagenome</name>
    <dbReference type="NCBI Taxonomy" id="1076179"/>
    <lineage>
        <taxon>unclassified sequences</taxon>
        <taxon>metagenomes</taxon>
        <taxon>ecological metagenomes</taxon>
    </lineage>
</organism>
<evidence type="ECO:0000256" key="1">
    <source>
        <dbReference type="SAM" id="MobiDB-lite"/>
    </source>
</evidence>
<dbReference type="AlphaFoldDB" id="A0A645C9Q9"/>
<dbReference type="EMBL" id="VSSQ01025376">
    <property type="protein sequence ID" value="MPM73454.1"/>
    <property type="molecule type" value="Genomic_DNA"/>
</dbReference>
<proteinExistence type="predicted"/>
<name>A0A645C9Q9_9ZZZZ</name>
<evidence type="ECO:0000313" key="2">
    <source>
        <dbReference type="EMBL" id="MPM73454.1"/>
    </source>
</evidence>
<protein>
    <submittedName>
        <fullName evidence="2">Uncharacterized protein</fullName>
    </submittedName>
</protein>
<accession>A0A645C9Q9</accession>
<comment type="caution">
    <text evidence="2">The sequence shown here is derived from an EMBL/GenBank/DDBJ whole genome shotgun (WGS) entry which is preliminary data.</text>
</comment>
<gene>
    <name evidence="2" type="ORF">SDC9_120434</name>
</gene>